<dbReference type="InterPro" id="IPR029039">
    <property type="entry name" value="Flavoprotein-like_sf"/>
</dbReference>
<dbReference type="PANTHER" id="PTHR43278">
    <property type="entry name" value="NAD(P)H-DEPENDENT FMN-CONTAINING OXIDOREDUCTASE YWQN-RELATED"/>
    <property type="match status" value="1"/>
</dbReference>
<reference evidence="3 4" key="1">
    <citation type="submission" date="2017-03" db="EMBL/GenBank/DDBJ databases">
        <title>Genome sequence of Clostridium hungatei DSM 14427.</title>
        <authorList>
            <person name="Poehlein A."/>
            <person name="Daniel R."/>
        </authorList>
    </citation>
    <scope>NUCLEOTIDE SEQUENCE [LARGE SCALE GENOMIC DNA]</scope>
    <source>
        <strain evidence="3 4">DSM 14427</strain>
    </source>
</reference>
<comment type="caution">
    <text evidence="3">The sequence shown here is derived from an EMBL/GenBank/DDBJ whole genome shotgun (WGS) entry which is preliminary data.</text>
</comment>
<accession>A0A1V4SMU8</accession>
<evidence type="ECO:0000256" key="2">
    <source>
        <dbReference type="ARBA" id="ARBA00022643"/>
    </source>
</evidence>
<dbReference type="EMBL" id="MZGX01000005">
    <property type="protein sequence ID" value="OPX45190.1"/>
    <property type="molecule type" value="Genomic_DNA"/>
</dbReference>
<dbReference type="InterPro" id="IPR051796">
    <property type="entry name" value="ISF_SsuE-like"/>
</dbReference>
<keyword evidence="1" id="KW-0285">Flavoprotein</keyword>
<evidence type="ECO:0000256" key="1">
    <source>
        <dbReference type="ARBA" id="ARBA00022630"/>
    </source>
</evidence>
<protein>
    <recommendedName>
        <fullName evidence="5">NADPH-dependent FMN reductase</fullName>
    </recommendedName>
</protein>
<dbReference type="SUPFAM" id="SSF52218">
    <property type="entry name" value="Flavoproteins"/>
    <property type="match status" value="1"/>
</dbReference>
<keyword evidence="2" id="KW-0288">FMN</keyword>
<organism evidence="3 4">
    <name type="scientific">Ruminiclostridium hungatei</name>
    <name type="common">Clostridium hungatei</name>
    <dbReference type="NCBI Taxonomy" id="48256"/>
    <lineage>
        <taxon>Bacteria</taxon>
        <taxon>Bacillati</taxon>
        <taxon>Bacillota</taxon>
        <taxon>Clostridia</taxon>
        <taxon>Eubacteriales</taxon>
        <taxon>Oscillospiraceae</taxon>
        <taxon>Ruminiclostridium</taxon>
    </lineage>
</organism>
<evidence type="ECO:0008006" key="5">
    <source>
        <dbReference type="Google" id="ProtNLM"/>
    </source>
</evidence>
<dbReference type="RefSeq" id="WP_080063523.1">
    <property type="nucleotide sequence ID" value="NZ_MZGX01000005.1"/>
</dbReference>
<dbReference type="Proteomes" id="UP000191554">
    <property type="component" value="Unassembled WGS sequence"/>
</dbReference>
<keyword evidence="4" id="KW-1185">Reference proteome</keyword>
<evidence type="ECO:0000313" key="4">
    <source>
        <dbReference type="Proteomes" id="UP000191554"/>
    </source>
</evidence>
<sequence length="190" mass="21607">MKVCILNGFDKSSAISEDVFNSIKGQLGDDDASHIENLALDAVQIQYCKGCFGCWFVNNGKCVFNDSFEEIARNYISSDVAVVLTRVVFGGYEAKVKRVIDKFICLLLPLFEKTKGEYNHRKRYPKNPNLITIGVMENKNEKETGIFRELTERNSINLHADSWYSEVISESDSYEAINDVIQKAMKKVRV</sequence>
<name>A0A1V4SMU8_RUMHU</name>
<dbReference type="OrthoDB" id="9805976at2"/>
<dbReference type="AlphaFoldDB" id="A0A1V4SMU8"/>
<proteinExistence type="predicted"/>
<gene>
    <name evidence="3" type="ORF">CLHUN_10770</name>
</gene>
<evidence type="ECO:0000313" key="3">
    <source>
        <dbReference type="EMBL" id="OPX45190.1"/>
    </source>
</evidence>
<dbReference type="STRING" id="48256.CLHUN_10770"/>
<dbReference type="PANTHER" id="PTHR43278:SF2">
    <property type="entry name" value="IRON-SULFUR FLAVOPROTEIN"/>
    <property type="match status" value="1"/>
</dbReference>
<dbReference type="Gene3D" id="3.40.50.360">
    <property type="match status" value="1"/>
</dbReference>